<keyword evidence="4 9" id="KW-0732">Signal</keyword>
<keyword evidence="12" id="KW-1185">Reference proteome</keyword>
<dbReference type="PANTHER" id="PTHR46084:SF14">
    <property type="entry name" value="PROTEIN KINASE DOMAIN-CONTAINING PROTEIN"/>
    <property type="match status" value="1"/>
</dbReference>
<comment type="subcellular location">
    <subcellularLocation>
        <location evidence="8">Endomembrane system</location>
        <topology evidence="8">Single-pass membrane protein</topology>
    </subcellularLocation>
    <subcellularLocation>
        <location evidence="1">Membrane</location>
        <topology evidence="1">Single-pass type I membrane protein</topology>
    </subcellularLocation>
</comment>
<dbReference type="FunFam" id="3.80.10.10:FF:000400">
    <property type="entry name" value="Nuclear pore complex protein NUP107"/>
    <property type="match status" value="1"/>
</dbReference>
<evidence type="ECO:0000313" key="12">
    <source>
        <dbReference type="Proteomes" id="UP000298416"/>
    </source>
</evidence>
<evidence type="ECO:0000256" key="3">
    <source>
        <dbReference type="ARBA" id="ARBA00022692"/>
    </source>
</evidence>
<comment type="caution">
    <text evidence="11">The sequence shown here is derived from an EMBL/GenBank/DDBJ whole genome shotgun (WGS) entry which is preliminary data.</text>
</comment>
<dbReference type="SUPFAM" id="SSF56112">
    <property type="entry name" value="Protein kinase-like (PK-like)"/>
    <property type="match status" value="1"/>
</dbReference>
<feature type="domain" description="Leucine-rich repeat-containing N-terminal plant-type" evidence="10">
    <location>
        <begin position="31"/>
        <end position="74"/>
    </location>
</feature>
<name>A0A8X8YPH7_SALSN</name>
<evidence type="ECO:0000313" key="11">
    <source>
        <dbReference type="EMBL" id="KAG6436605.1"/>
    </source>
</evidence>
<keyword evidence="7" id="KW-0472">Membrane</keyword>
<evidence type="ECO:0000259" key="10">
    <source>
        <dbReference type="Pfam" id="PF08263"/>
    </source>
</evidence>
<dbReference type="Pfam" id="PF00560">
    <property type="entry name" value="LRR_1"/>
    <property type="match status" value="2"/>
</dbReference>
<evidence type="ECO:0000256" key="2">
    <source>
        <dbReference type="ARBA" id="ARBA00022614"/>
    </source>
</evidence>
<dbReference type="AlphaFoldDB" id="A0A8X8YPH7"/>
<dbReference type="InterPro" id="IPR001611">
    <property type="entry name" value="Leu-rich_rpt"/>
</dbReference>
<evidence type="ECO:0000256" key="7">
    <source>
        <dbReference type="ARBA" id="ARBA00023136"/>
    </source>
</evidence>
<dbReference type="Gene3D" id="3.30.200.20">
    <property type="entry name" value="Phosphorylase Kinase, domain 1"/>
    <property type="match status" value="1"/>
</dbReference>
<dbReference type="InterPro" id="IPR011009">
    <property type="entry name" value="Kinase-like_dom_sf"/>
</dbReference>
<dbReference type="InterPro" id="IPR032675">
    <property type="entry name" value="LRR_dom_sf"/>
</dbReference>
<evidence type="ECO:0000256" key="8">
    <source>
        <dbReference type="ARBA" id="ARBA00037847"/>
    </source>
</evidence>
<evidence type="ECO:0000256" key="4">
    <source>
        <dbReference type="ARBA" id="ARBA00022729"/>
    </source>
</evidence>
<keyword evidence="3" id="KW-0812">Transmembrane</keyword>
<dbReference type="InterPro" id="IPR013210">
    <property type="entry name" value="LRR_N_plant-typ"/>
</dbReference>
<reference evidence="11" key="2">
    <citation type="submission" date="2020-08" db="EMBL/GenBank/DDBJ databases">
        <title>Plant Genome Project.</title>
        <authorList>
            <person name="Zhang R.-G."/>
        </authorList>
    </citation>
    <scope>NUCLEOTIDE SEQUENCE</scope>
    <source>
        <strain evidence="11">Huo1</strain>
        <tissue evidence="11">Leaf</tissue>
    </source>
</reference>
<sequence length="319" mass="35378">MKELWRSQNRFLAAFALCTLCLLNLGICCSLNDEGVALLKFKQEIVSDPHGALSNWVDEIGMENPCSWSGVGCSKGYVVDLNLKDLCLRGTLSSHIGTLIHLKSLILRNNSFSGVIPEEITYIKGLEVLDFGYNTFSGQLPCSLGNNFSMTLLLLDNNERISHICPEIYELQKLSEVQVEEELLSRSKEAACESLFTPWYGTLSSGVEIAVASVAMSSAKDWSSNLESQFRKKIDSLSKVNHKNFVSLLGFCEEQMPFTRMIVFDFAPNGTLSCVDERPSMKEVCTRLRVITGIGPDGAIPKLSPLWWAELEILSTEAS</sequence>
<dbReference type="GO" id="GO:0012505">
    <property type="term" value="C:endomembrane system"/>
    <property type="evidence" value="ECO:0007669"/>
    <property type="project" value="UniProtKB-SubCell"/>
</dbReference>
<keyword evidence="5" id="KW-0677">Repeat</keyword>
<protein>
    <recommendedName>
        <fullName evidence="10">Leucine-rich repeat-containing N-terminal plant-type domain-containing protein</fullName>
    </recommendedName>
</protein>
<evidence type="ECO:0000256" key="5">
    <source>
        <dbReference type="ARBA" id="ARBA00022737"/>
    </source>
</evidence>
<keyword evidence="2" id="KW-0433">Leucine-rich repeat</keyword>
<keyword evidence="6" id="KW-1133">Transmembrane helix</keyword>
<dbReference type="Pfam" id="PF08263">
    <property type="entry name" value="LRRNT_2"/>
    <property type="match status" value="1"/>
</dbReference>
<dbReference type="EMBL" id="PNBA02000001">
    <property type="protein sequence ID" value="KAG6436605.1"/>
    <property type="molecule type" value="Genomic_DNA"/>
</dbReference>
<feature type="chain" id="PRO_5036478317" description="Leucine-rich repeat-containing N-terminal plant-type domain-containing protein" evidence="9">
    <location>
        <begin position="31"/>
        <end position="319"/>
    </location>
</feature>
<evidence type="ECO:0000256" key="1">
    <source>
        <dbReference type="ARBA" id="ARBA00004479"/>
    </source>
</evidence>
<evidence type="ECO:0000256" key="6">
    <source>
        <dbReference type="ARBA" id="ARBA00022989"/>
    </source>
</evidence>
<dbReference type="Gene3D" id="3.80.10.10">
    <property type="entry name" value="Ribonuclease Inhibitor"/>
    <property type="match status" value="1"/>
</dbReference>
<proteinExistence type="predicted"/>
<gene>
    <name evidence="11" type="ORF">SASPL_101506</name>
</gene>
<evidence type="ECO:0000256" key="9">
    <source>
        <dbReference type="SAM" id="SignalP"/>
    </source>
</evidence>
<organism evidence="11">
    <name type="scientific">Salvia splendens</name>
    <name type="common">Scarlet sage</name>
    <dbReference type="NCBI Taxonomy" id="180675"/>
    <lineage>
        <taxon>Eukaryota</taxon>
        <taxon>Viridiplantae</taxon>
        <taxon>Streptophyta</taxon>
        <taxon>Embryophyta</taxon>
        <taxon>Tracheophyta</taxon>
        <taxon>Spermatophyta</taxon>
        <taxon>Magnoliopsida</taxon>
        <taxon>eudicotyledons</taxon>
        <taxon>Gunneridae</taxon>
        <taxon>Pentapetalae</taxon>
        <taxon>asterids</taxon>
        <taxon>lamiids</taxon>
        <taxon>Lamiales</taxon>
        <taxon>Lamiaceae</taxon>
        <taxon>Nepetoideae</taxon>
        <taxon>Mentheae</taxon>
        <taxon>Salviinae</taxon>
        <taxon>Salvia</taxon>
        <taxon>Salvia subgen. Calosphace</taxon>
        <taxon>core Calosphace</taxon>
    </lineage>
</organism>
<feature type="signal peptide" evidence="9">
    <location>
        <begin position="1"/>
        <end position="30"/>
    </location>
</feature>
<dbReference type="PANTHER" id="PTHR46084">
    <property type="entry name" value="PROTEIN MALE DISCOVERER 2"/>
    <property type="match status" value="1"/>
</dbReference>
<dbReference type="Proteomes" id="UP000298416">
    <property type="component" value="Unassembled WGS sequence"/>
</dbReference>
<accession>A0A8X8YPH7</accession>
<reference evidence="11" key="1">
    <citation type="submission" date="2018-01" db="EMBL/GenBank/DDBJ databases">
        <authorList>
            <person name="Mao J.F."/>
        </authorList>
    </citation>
    <scope>NUCLEOTIDE SEQUENCE</scope>
    <source>
        <strain evidence="11">Huo1</strain>
        <tissue evidence="11">Leaf</tissue>
    </source>
</reference>
<dbReference type="SUPFAM" id="SSF52058">
    <property type="entry name" value="L domain-like"/>
    <property type="match status" value="1"/>
</dbReference>